<dbReference type="GO" id="GO:0005634">
    <property type="term" value="C:nucleus"/>
    <property type="evidence" value="ECO:0007669"/>
    <property type="project" value="TreeGrafter"/>
</dbReference>
<dbReference type="GO" id="GO:0005737">
    <property type="term" value="C:cytoplasm"/>
    <property type="evidence" value="ECO:0007669"/>
    <property type="project" value="TreeGrafter"/>
</dbReference>
<sequence>MPFIGTHSGKFHCDEVFACWMLKTLPEYSEHVVLRSRDPDVLKTCDIVVDVGAVYDNSQLKYDHHQRSFNETMKTLGLLEFDTKLSSAGLIYAHYGKRVIGILRNIPNGDPHLDILYKKMYENFVECCDAVDNGIPQFDGIPRYRLASTLTSRVNDLNPSWNEPEDSVNLDERFTQAMKLVGEEFTGKLKYYHESWLSVRDLVKKAIDKRYEVDPSGKIILFENGGVPWEEDFLDIEKEEGLEKFDISYALLADNSGPWYVQSIPLNELQTFENRAPLPEPWRGHRDADLEAICGIPGSIFVHASGFLGGTKTREGTLKMAIEALKILGKYKTI</sequence>
<accession>A0A914DVG7</accession>
<reference evidence="3" key="1">
    <citation type="submission" date="2022-11" db="UniProtKB">
        <authorList>
            <consortium name="WormBaseParasite"/>
        </authorList>
    </citation>
    <scope>IDENTIFICATION</scope>
</reference>
<name>A0A914DVG7_9BILA</name>
<dbReference type="InterPro" id="IPR003226">
    <property type="entry name" value="MYG1_exonuclease"/>
</dbReference>
<dbReference type="Proteomes" id="UP000887540">
    <property type="component" value="Unplaced"/>
</dbReference>
<organism evidence="2 3">
    <name type="scientific">Acrobeloides nanus</name>
    <dbReference type="NCBI Taxonomy" id="290746"/>
    <lineage>
        <taxon>Eukaryota</taxon>
        <taxon>Metazoa</taxon>
        <taxon>Ecdysozoa</taxon>
        <taxon>Nematoda</taxon>
        <taxon>Chromadorea</taxon>
        <taxon>Rhabditida</taxon>
        <taxon>Tylenchina</taxon>
        <taxon>Cephalobomorpha</taxon>
        <taxon>Cephaloboidea</taxon>
        <taxon>Cephalobidae</taxon>
        <taxon>Acrobeloides</taxon>
    </lineage>
</organism>
<proteinExistence type="inferred from homology"/>
<evidence type="ECO:0000313" key="2">
    <source>
        <dbReference type="Proteomes" id="UP000887540"/>
    </source>
</evidence>
<dbReference type="PANTHER" id="PTHR11215">
    <property type="entry name" value="METAL DEPENDENT HYDROLASE - RELATED"/>
    <property type="match status" value="1"/>
</dbReference>
<protein>
    <submittedName>
        <fullName evidence="3">Uncharacterized protein</fullName>
    </submittedName>
</protein>
<dbReference type="Pfam" id="PF03690">
    <property type="entry name" value="MYG1_exonuc"/>
    <property type="match status" value="1"/>
</dbReference>
<comment type="similarity">
    <text evidence="1">Belongs to the MYG1 family.</text>
</comment>
<dbReference type="PANTHER" id="PTHR11215:SF1">
    <property type="entry name" value="MYG1 EXONUCLEASE"/>
    <property type="match status" value="1"/>
</dbReference>
<dbReference type="AlphaFoldDB" id="A0A914DVG7"/>
<keyword evidence="2" id="KW-1185">Reference proteome</keyword>
<evidence type="ECO:0000313" key="3">
    <source>
        <dbReference type="WBParaSite" id="ACRNAN_scaffold3891.g30357.t1"/>
    </source>
</evidence>
<dbReference type="WBParaSite" id="ACRNAN_scaffold3891.g30357.t1">
    <property type="protein sequence ID" value="ACRNAN_scaffold3891.g30357.t1"/>
    <property type="gene ID" value="ACRNAN_scaffold3891.g30357"/>
</dbReference>
<evidence type="ECO:0000256" key="1">
    <source>
        <dbReference type="ARBA" id="ARBA00010105"/>
    </source>
</evidence>